<name>A0ACD3BBE4_9AGAR</name>
<evidence type="ECO:0000313" key="1">
    <source>
        <dbReference type="EMBL" id="TFK75653.1"/>
    </source>
</evidence>
<accession>A0ACD3BBE4</accession>
<protein>
    <submittedName>
        <fullName evidence="1">Uncharacterized protein</fullName>
    </submittedName>
</protein>
<evidence type="ECO:0000313" key="2">
    <source>
        <dbReference type="Proteomes" id="UP000308600"/>
    </source>
</evidence>
<proteinExistence type="predicted"/>
<dbReference type="EMBL" id="ML208262">
    <property type="protein sequence ID" value="TFK75653.1"/>
    <property type="molecule type" value="Genomic_DNA"/>
</dbReference>
<reference evidence="1 2" key="1">
    <citation type="journal article" date="2019" name="Nat. Ecol. Evol.">
        <title>Megaphylogeny resolves global patterns of mushroom evolution.</title>
        <authorList>
            <person name="Varga T."/>
            <person name="Krizsan K."/>
            <person name="Foldi C."/>
            <person name="Dima B."/>
            <person name="Sanchez-Garcia M."/>
            <person name="Sanchez-Ramirez S."/>
            <person name="Szollosi G.J."/>
            <person name="Szarkandi J.G."/>
            <person name="Papp V."/>
            <person name="Albert L."/>
            <person name="Andreopoulos W."/>
            <person name="Angelini C."/>
            <person name="Antonin V."/>
            <person name="Barry K.W."/>
            <person name="Bougher N.L."/>
            <person name="Buchanan P."/>
            <person name="Buyck B."/>
            <person name="Bense V."/>
            <person name="Catcheside P."/>
            <person name="Chovatia M."/>
            <person name="Cooper J."/>
            <person name="Damon W."/>
            <person name="Desjardin D."/>
            <person name="Finy P."/>
            <person name="Geml J."/>
            <person name="Haridas S."/>
            <person name="Hughes K."/>
            <person name="Justo A."/>
            <person name="Karasinski D."/>
            <person name="Kautmanova I."/>
            <person name="Kiss B."/>
            <person name="Kocsube S."/>
            <person name="Kotiranta H."/>
            <person name="LaButti K.M."/>
            <person name="Lechner B.E."/>
            <person name="Liimatainen K."/>
            <person name="Lipzen A."/>
            <person name="Lukacs Z."/>
            <person name="Mihaltcheva S."/>
            <person name="Morgado L.N."/>
            <person name="Niskanen T."/>
            <person name="Noordeloos M.E."/>
            <person name="Ohm R.A."/>
            <person name="Ortiz-Santana B."/>
            <person name="Ovrebo C."/>
            <person name="Racz N."/>
            <person name="Riley R."/>
            <person name="Savchenko A."/>
            <person name="Shiryaev A."/>
            <person name="Soop K."/>
            <person name="Spirin V."/>
            <person name="Szebenyi C."/>
            <person name="Tomsovsky M."/>
            <person name="Tulloss R.E."/>
            <person name="Uehling J."/>
            <person name="Grigoriev I.V."/>
            <person name="Vagvolgyi C."/>
            <person name="Papp T."/>
            <person name="Martin F.M."/>
            <person name="Miettinen O."/>
            <person name="Hibbett D.S."/>
            <person name="Nagy L.G."/>
        </authorList>
    </citation>
    <scope>NUCLEOTIDE SEQUENCE [LARGE SCALE GENOMIC DNA]</scope>
    <source>
        <strain evidence="1 2">NL-1719</strain>
    </source>
</reference>
<organism evidence="1 2">
    <name type="scientific">Pluteus cervinus</name>
    <dbReference type="NCBI Taxonomy" id="181527"/>
    <lineage>
        <taxon>Eukaryota</taxon>
        <taxon>Fungi</taxon>
        <taxon>Dikarya</taxon>
        <taxon>Basidiomycota</taxon>
        <taxon>Agaricomycotina</taxon>
        <taxon>Agaricomycetes</taxon>
        <taxon>Agaricomycetidae</taxon>
        <taxon>Agaricales</taxon>
        <taxon>Pluteineae</taxon>
        <taxon>Pluteaceae</taxon>
        <taxon>Pluteus</taxon>
    </lineage>
</organism>
<gene>
    <name evidence="1" type="ORF">BDN72DRAFT_757375</name>
</gene>
<dbReference type="Proteomes" id="UP000308600">
    <property type="component" value="Unassembled WGS sequence"/>
</dbReference>
<sequence>MISHNTLYGLANALGILAMFTVIGYHFVAVNAKYLGEEKRVNQVCRALLGRAER</sequence>
<keyword evidence="2" id="KW-1185">Reference proteome</keyword>